<evidence type="ECO:0000256" key="1">
    <source>
        <dbReference type="ARBA" id="ARBA00022593"/>
    </source>
</evidence>
<dbReference type="Proteomes" id="UP000076154">
    <property type="component" value="Unassembled WGS sequence"/>
</dbReference>
<dbReference type="OrthoDB" id="10005898at2759"/>
<accession>A0A369J817</accession>
<evidence type="ECO:0000313" key="5">
    <source>
        <dbReference type="EMBL" id="RDB18058.1"/>
    </source>
</evidence>
<protein>
    <submittedName>
        <fullName evidence="5">Uncharacterized protein</fullName>
    </submittedName>
</protein>
<keyword evidence="2" id="KW-0472">Membrane</keyword>
<sequence>MVAASAEHVDQWVLILPHKPPTMVKSHIAQDGIDDILLGLFGAVVPHSHRLDHAVRFFGTWSGSDKLMMLAQYAVKLLAPLMQLRAEVQFRAGKREKPLSPTTDGLNKFAGQLGLARRVSGFWGILAILKGLSALERHRPKSRFQLNLQRLQGISMLFYYPLDYLAFFSSPLAPLLPGVSPQTSAKATLWSIRSWGVYVFLQTVQLLGEWKEVAQKELALKKAPEHDANWNVEAAAAGKRKQAVCYQLAANISRLPVILHWSVVGGLYKNEHWSTVLSFISAVAAIRGGWETHRVPPPHGP</sequence>
<name>A0A369J817_HYPMA</name>
<dbReference type="GO" id="GO:0005778">
    <property type="term" value="C:peroxisomal membrane"/>
    <property type="evidence" value="ECO:0007669"/>
    <property type="project" value="UniProtKB-SubCell"/>
</dbReference>
<evidence type="ECO:0000256" key="3">
    <source>
        <dbReference type="ARBA" id="ARBA00023140"/>
    </source>
</evidence>
<comment type="caution">
    <text evidence="5">The sequence shown here is derived from an EMBL/GenBank/DDBJ whole genome shotgun (WGS) entry which is preliminary data.</text>
</comment>
<proteinExistence type="predicted"/>
<keyword evidence="6" id="KW-1185">Reference proteome</keyword>
<dbReference type="PANTHER" id="PTHR12652">
    <property type="entry name" value="PEROXISOMAL BIOGENESIS FACTOR 11"/>
    <property type="match status" value="1"/>
</dbReference>
<dbReference type="AlphaFoldDB" id="A0A369J817"/>
<reference evidence="5" key="1">
    <citation type="submission" date="2018-04" db="EMBL/GenBank/DDBJ databases">
        <title>Whole genome sequencing of Hypsizygus marmoreus.</title>
        <authorList>
            <person name="Choi I.-G."/>
            <person name="Min B."/>
            <person name="Kim J.-G."/>
            <person name="Kim S."/>
            <person name="Oh Y.-L."/>
            <person name="Kong W.-S."/>
            <person name="Park H."/>
            <person name="Jeong J."/>
            <person name="Song E.-S."/>
        </authorList>
    </citation>
    <scope>NUCLEOTIDE SEQUENCE [LARGE SCALE GENOMIC DNA]</scope>
    <source>
        <strain evidence="5">51987-8</strain>
    </source>
</reference>
<evidence type="ECO:0000256" key="2">
    <source>
        <dbReference type="ARBA" id="ARBA00023136"/>
    </source>
</evidence>
<evidence type="ECO:0000313" key="6">
    <source>
        <dbReference type="Proteomes" id="UP000076154"/>
    </source>
</evidence>
<dbReference type="InParanoid" id="A0A369J817"/>
<dbReference type="Pfam" id="PF05648">
    <property type="entry name" value="PEX11"/>
    <property type="match status" value="1"/>
</dbReference>
<keyword evidence="1" id="KW-0962">Peroxisome biogenesis</keyword>
<evidence type="ECO:0000256" key="4">
    <source>
        <dbReference type="ARBA" id="ARBA00046271"/>
    </source>
</evidence>
<dbReference type="EMBL" id="LUEZ02000107">
    <property type="protein sequence ID" value="RDB18058.1"/>
    <property type="molecule type" value="Genomic_DNA"/>
</dbReference>
<gene>
    <name evidence="5" type="ORF">Hypma_000896</name>
</gene>
<dbReference type="GO" id="GO:0016559">
    <property type="term" value="P:peroxisome fission"/>
    <property type="evidence" value="ECO:0007669"/>
    <property type="project" value="InterPro"/>
</dbReference>
<keyword evidence="3" id="KW-0576">Peroxisome</keyword>
<dbReference type="PANTHER" id="PTHR12652:SF25">
    <property type="entry name" value="MICROBODY (PEROXISOME) PROLIFERATION PROTEIN PEROXIN 11C (EUROFUNG)"/>
    <property type="match status" value="1"/>
</dbReference>
<dbReference type="InterPro" id="IPR008733">
    <property type="entry name" value="PEX11"/>
</dbReference>
<dbReference type="STRING" id="39966.A0A369J817"/>
<organism evidence="5 6">
    <name type="scientific">Hypsizygus marmoreus</name>
    <name type="common">White beech mushroom</name>
    <name type="synonym">Agaricus marmoreus</name>
    <dbReference type="NCBI Taxonomy" id="39966"/>
    <lineage>
        <taxon>Eukaryota</taxon>
        <taxon>Fungi</taxon>
        <taxon>Dikarya</taxon>
        <taxon>Basidiomycota</taxon>
        <taxon>Agaricomycotina</taxon>
        <taxon>Agaricomycetes</taxon>
        <taxon>Agaricomycetidae</taxon>
        <taxon>Agaricales</taxon>
        <taxon>Tricholomatineae</taxon>
        <taxon>Lyophyllaceae</taxon>
        <taxon>Hypsizygus</taxon>
    </lineage>
</organism>
<comment type="subcellular location">
    <subcellularLocation>
        <location evidence="4">Peroxisome membrane</location>
    </subcellularLocation>
</comment>